<evidence type="ECO:0000256" key="1">
    <source>
        <dbReference type="SAM" id="Phobius"/>
    </source>
</evidence>
<dbReference type="AlphaFoldDB" id="A0A1Q8QNE3"/>
<evidence type="ECO:0000313" key="2">
    <source>
        <dbReference type="EMBL" id="OLN28818.1"/>
    </source>
</evidence>
<sequence length="140" mass="15457">MPWCPNSKSETIGKWVFLIGCTDDQEASMIESFLTSENILVLRKYGGASEYLKITCGMTKLGVDLYVKENELEIAKEILGEVGARNIADSNRDENSIKSSQGTAWNKGKKRLFLISIISLIFILGSVIVSIFSTITDIVS</sequence>
<dbReference type="Proteomes" id="UP000186102">
    <property type="component" value="Unassembled WGS sequence"/>
</dbReference>
<organism evidence="2 3">
    <name type="scientific">Desulfosporosinus metallidurans</name>
    <dbReference type="NCBI Taxonomy" id="1888891"/>
    <lineage>
        <taxon>Bacteria</taxon>
        <taxon>Bacillati</taxon>
        <taxon>Bacillota</taxon>
        <taxon>Clostridia</taxon>
        <taxon>Eubacteriales</taxon>
        <taxon>Desulfitobacteriaceae</taxon>
        <taxon>Desulfosporosinus</taxon>
    </lineage>
</organism>
<accession>A0A1Q8QNE3</accession>
<dbReference type="STRING" id="1888891.DSOL_3895"/>
<feature type="transmembrane region" description="Helical" evidence="1">
    <location>
        <begin position="112"/>
        <end position="135"/>
    </location>
</feature>
<dbReference type="SUPFAM" id="SSF54913">
    <property type="entry name" value="GlnB-like"/>
    <property type="match status" value="1"/>
</dbReference>
<proteinExistence type="predicted"/>
<name>A0A1Q8QNE3_9FIRM</name>
<keyword evidence="3" id="KW-1185">Reference proteome</keyword>
<evidence type="ECO:0000313" key="3">
    <source>
        <dbReference type="Proteomes" id="UP000186102"/>
    </source>
</evidence>
<reference evidence="2 3" key="1">
    <citation type="submission" date="2016-09" db="EMBL/GenBank/DDBJ databases">
        <title>Complete genome of Desulfosporosinus sp. OL.</title>
        <authorList>
            <person name="Mardanov A."/>
            <person name="Beletsky A."/>
            <person name="Panova A."/>
            <person name="Karnachuk O."/>
            <person name="Ravin N."/>
        </authorList>
    </citation>
    <scope>NUCLEOTIDE SEQUENCE [LARGE SCALE GENOMIC DNA]</scope>
    <source>
        <strain evidence="2 3">OL</strain>
    </source>
</reference>
<dbReference type="InterPro" id="IPR011322">
    <property type="entry name" value="N-reg_PII-like_a/b"/>
</dbReference>
<keyword evidence="1" id="KW-0812">Transmembrane</keyword>
<keyword evidence="1" id="KW-1133">Transmembrane helix</keyword>
<protein>
    <submittedName>
        <fullName evidence="2">Uncharacterized protein</fullName>
    </submittedName>
</protein>
<comment type="caution">
    <text evidence="2">The sequence shown here is derived from an EMBL/GenBank/DDBJ whole genome shotgun (WGS) entry which is preliminary data.</text>
</comment>
<keyword evidence="1" id="KW-0472">Membrane</keyword>
<dbReference type="EMBL" id="MLBF01000039">
    <property type="protein sequence ID" value="OLN28818.1"/>
    <property type="molecule type" value="Genomic_DNA"/>
</dbReference>
<gene>
    <name evidence="2" type="ORF">DSOL_3895</name>
</gene>